<accession>A0A401GAN0</accession>
<gene>
    <name evidence="2" type="ORF">SCP_0204080</name>
</gene>
<dbReference type="RefSeq" id="XP_027610124.1">
    <property type="nucleotide sequence ID" value="XM_027754323.1"/>
</dbReference>
<comment type="caution">
    <text evidence="2">The sequence shown here is derived from an EMBL/GenBank/DDBJ whole genome shotgun (WGS) entry which is preliminary data.</text>
</comment>
<evidence type="ECO:0000313" key="2">
    <source>
        <dbReference type="EMBL" id="GBE79211.1"/>
    </source>
</evidence>
<organism evidence="2 3">
    <name type="scientific">Sparassis crispa</name>
    <dbReference type="NCBI Taxonomy" id="139825"/>
    <lineage>
        <taxon>Eukaryota</taxon>
        <taxon>Fungi</taxon>
        <taxon>Dikarya</taxon>
        <taxon>Basidiomycota</taxon>
        <taxon>Agaricomycotina</taxon>
        <taxon>Agaricomycetes</taxon>
        <taxon>Polyporales</taxon>
        <taxon>Sparassidaceae</taxon>
        <taxon>Sparassis</taxon>
    </lineage>
</organism>
<evidence type="ECO:0000256" key="1">
    <source>
        <dbReference type="SAM" id="MobiDB-lite"/>
    </source>
</evidence>
<dbReference type="GeneID" id="38776128"/>
<feature type="region of interest" description="Disordered" evidence="1">
    <location>
        <begin position="135"/>
        <end position="161"/>
    </location>
</feature>
<proteinExistence type="predicted"/>
<reference evidence="2 3" key="1">
    <citation type="journal article" date="2018" name="Sci. Rep.">
        <title>Genome sequence of the cauliflower mushroom Sparassis crispa (Hanabiratake) and its association with beneficial usage.</title>
        <authorList>
            <person name="Kiyama R."/>
            <person name="Furutani Y."/>
            <person name="Kawaguchi K."/>
            <person name="Nakanishi T."/>
        </authorList>
    </citation>
    <scope>NUCLEOTIDE SEQUENCE [LARGE SCALE GENOMIC DNA]</scope>
</reference>
<dbReference type="EMBL" id="BFAD01000002">
    <property type="protein sequence ID" value="GBE79211.1"/>
    <property type="molecule type" value="Genomic_DNA"/>
</dbReference>
<sequence length="311" mass="33352">MNFTNINDPAGVKALLERLRSSQAWQDIAQVAPATSSNSHVAPPPPPVHVPRSGFKPVDSDAFTSEAPPSVAPALWTSSVEVAQPSSSSSSVAALLSQLHGSPSFNAVVAPVPPPAAPPVDVNYCGTQHFDRHQPISESQSTLAPCPAAPESAAAPPLAPPAVRKQDLRSYTFQQALPQLARLSEDPEFVKSISAMKEEQADLERQLWEERREIQHKYEDKVNSTRTKAKIIGVGLTQHEADMISDALRKELQNFDSTRAIPAWDGLLAKQQAALQSLGVPAMYPTTVTTDREKQQKIVQVLGGIVGGDGA</sequence>
<dbReference type="STRING" id="139825.A0A401GAN0"/>
<name>A0A401GAN0_9APHY</name>
<dbReference type="Proteomes" id="UP000287166">
    <property type="component" value="Unassembled WGS sequence"/>
</dbReference>
<evidence type="ECO:0000313" key="3">
    <source>
        <dbReference type="Proteomes" id="UP000287166"/>
    </source>
</evidence>
<dbReference type="InParanoid" id="A0A401GAN0"/>
<keyword evidence="3" id="KW-1185">Reference proteome</keyword>
<protein>
    <submittedName>
        <fullName evidence="2">Uncharacterized protein</fullName>
    </submittedName>
</protein>
<dbReference type="OrthoDB" id="21617at2759"/>
<feature type="compositionally biased region" description="Low complexity" evidence="1">
    <location>
        <begin position="144"/>
        <end position="156"/>
    </location>
</feature>
<dbReference type="AlphaFoldDB" id="A0A401GAN0"/>